<evidence type="ECO:0000313" key="5">
    <source>
        <dbReference type="EMBL" id="PTQ41764.1"/>
    </source>
</evidence>
<comment type="subcellular location">
    <subcellularLocation>
        <location evidence="1">Cytoplasm</location>
    </subcellularLocation>
</comment>
<keyword evidence="2" id="KW-0963">Cytoplasm</keyword>
<evidence type="ECO:0000256" key="2">
    <source>
        <dbReference type="ARBA" id="ARBA00022490"/>
    </source>
</evidence>
<keyword evidence="6" id="KW-1185">Reference proteome</keyword>
<sequence>MTLTDSGILGDHVLSTWQSERRKLHRGCQTFPTEKRLTAVQASWPVQNMATQTGLRGPSIVDGLSLQRMACITEAALIENADSGADIFLGPQNFYGLDDGNIELLFTLRPAGDAWSKTSPALAHERPSLGSLKCTGLSWNATGLVLAAAYGRKDLRGWCDHPGALCTWNIKQQVSDSFNQTSSITLDNCLMCIAFHPLQPDIIAGGTFNGEIYVWDLSKDDPQIAVSGATYVCHSEPITQVAWYHSGKESGICSSSKDTFQIISTSTDGQILLWSADNLNQPLYGYSILYPRSHSSRAQYWGGTCMDVPANTKDHSTIIVGTEGGTVYRCGLQFTQKSINDFSRQVKDSGLLTNSCREGKLKLLSPIKSQHEPHVGPVHCIKFSPFDERVFMTCGYDGFVCIYNDVQAKPILRLEPSEMQILCAGWSPSRPLVIAVGVEGGRIFIFDVQRSMLHPTAAVDASEEGNPIFAMAFNHQKRQYYACSDGVHVKIFQLGSNYTKERILERKQLARLAQSAGGDV</sequence>
<dbReference type="Proteomes" id="UP000244005">
    <property type="component" value="Unassembled WGS sequence"/>
</dbReference>
<dbReference type="InterPro" id="IPR015943">
    <property type="entry name" value="WD40/YVTN_repeat-like_dom_sf"/>
</dbReference>
<gene>
    <name evidence="5" type="ORF">MARPO_0033s0152</name>
</gene>
<dbReference type="InterPro" id="IPR050687">
    <property type="entry name" value="Dynein_IC"/>
</dbReference>
<proteinExistence type="predicted"/>
<evidence type="ECO:0008006" key="7">
    <source>
        <dbReference type="Google" id="ProtNLM"/>
    </source>
</evidence>
<dbReference type="GO" id="GO:0042073">
    <property type="term" value="P:intraciliary transport"/>
    <property type="evidence" value="ECO:0000318"/>
    <property type="project" value="GO_Central"/>
</dbReference>
<dbReference type="Pfam" id="PF00400">
    <property type="entry name" value="WD40"/>
    <property type="match status" value="1"/>
</dbReference>
<dbReference type="InterPro" id="IPR036322">
    <property type="entry name" value="WD40_repeat_dom_sf"/>
</dbReference>
<evidence type="ECO:0000256" key="4">
    <source>
        <dbReference type="ARBA" id="ARBA00022737"/>
    </source>
</evidence>
<evidence type="ECO:0000256" key="3">
    <source>
        <dbReference type="ARBA" id="ARBA00022574"/>
    </source>
</evidence>
<dbReference type="SMART" id="SM00320">
    <property type="entry name" value="WD40"/>
    <property type="match status" value="5"/>
</dbReference>
<evidence type="ECO:0000256" key="1">
    <source>
        <dbReference type="ARBA" id="ARBA00004496"/>
    </source>
</evidence>
<dbReference type="EMBL" id="KZ772705">
    <property type="protein sequence ID" value="PTQ41764.1"/>
    <property type="molecule type" value="Genomic_DNA"/>
</dbReference>
<accession>A0A2R6X6N6</accession>
<reference evidence="6" key="1">
    <citation type="journal article" date="2017" name="Cell">
        <title>Insights into land plant evolution garnered from the Marchantia polymorpha genome.</title>
        <authorList>
            <person name="Bowman J.L."/>
            <person name="Kohchi T."/>
            <person name="Yamato K.T."/>
            <person name="Jenkins J."/>
            <person name="Shu S."/>
            <person name="Ishizaki K."/>
            <person name="Yamaoka S."/>
            <person name="Nishihama R."/>
            <person name="Nakamura Y."/>
            <person name="Berger F."/>
            <person name="Adam C."/>
            <person name="Aki S.S."/>
            <person name="Althoff F."/>
            <person name="Araki T."/>
            <person name="Arteaga-Vazquez M.A."/>
            <person name="Balasubrmanian S."/>
            <person name="Barry K."/>
            <person name="Bauer D."/>
            <person name="Boehm C.R."/>
            <person name="Briginshaw L."/>
            <person name="Caballero-Perez J."/>
            <person name="Catarino B."/>
            <person name="Chen F."/>
            <person name="Chiyoda S."/>
            <person name="Chovatia M."/>
            <person name="Davies K.M."/>
            <person name="Delmans M."/>
            <person name="Demura T."/>
            <person name="Dierschke T."/>
            <person name="Dolan L."/>
            <person name="Dorantes-Acosta A.E."/>
            <person name="Eklund D.M."/>
            <person name="Florent S.N."/>
            <person name="Flores-Sandoval E."/>
            <person name="Fujiyama A."/>
            <person name="Fukuzawa H."/>
            <person name="Galik B."/>
            <person name="Grimanelli D."/>
            <person name="Grimwood J."/>
            <person name="Grossniklaus U."/>
            <person name="Hamada T."/>
            <person name="Haseloff J."/>
            <person name="Hetherington A.J."/>
            <person name="Higo A."/>
            <person name="Hirakawa Y."/>
            <person name="Hundley H.N."/>
            <person name="Ikeda Y."/>
            <person name="Inoue K."/>
            <person name="Inoue S.I."/>
            <person name="Ishida S."/>
            <person name="Jia Q."/>
            <person name="Kakita M."/>
            <person name="Kanazawa T."/>
            <person name="Kawai Y."/>
            <person name="Kawashima T."/>
            <person name="Kennedy M."/>
            <person name="Kinose K."/>
            <person name="Kinoshita T."/>
            <person name="Kohara Y."/>
            <person name="Koide E."/>
            <person name="Komatsu K."/>
            <person name="Kopischke S."/>
            <person name="Kubo M."/>
            <person name="Kyozuka J."/>
            <person name="Lagercrantz U."/>
            <person name="Lin S.S."/>
            <person name="Lindquist E."/>
            <person name="Lipzen A.M."/>
            <person name="Lu C.W."/>
            <person name="De Luna E."/>
            <person name="Martienssen R.A."/>
            <person name="Minamino N."/>
            <person name="Mizutani M."/>
            <person name="Mizutani M."/>
            <person name="Mochizuki N."/>
            <person name="Monte I."/>
            <person name="Mosher R."/>
            <person name="Nagasaki H."/>
            <person name="Nakagami H."/>
            <person name="Naramoto S."/>
            <person name="Nishitani K."/>
            <person name="Ohtani M."/>
            <person name="Okamoto T."/>
            <person name="Okumura M."/>
            <person name="Phillips J."/>
            <person name="Pollak B."/>
            <person name="Reinders A."/>
            <person name="Rovekamp M."/>
            <person name="Sano R."/>
            <person name="Sawa S."/>
            <person name="Schmid M.W."/>
            <person name="Shirakawa M."/>
            <person name="Solano R."/>
            <person name="Spunde A."/>
            <person name="Suetsugu N."/>
            <person name="Sugano S."/>
            <person name="Sugiyama A."/>
            <person name="Sun R."/>
            <person name="Suzuki Y."/>
            <person name="Takenaka M."/>
            <person name="Takezawa D."/>
            <person name="Tomogane H."/>
            <person name="Tsuzuki M."/>
            <person name="Ueda T."/>
            <person name="Umeda M."/>
            <person name="Ward J.M."/>
            <person name="Watanabe Y."/>
            <person name="Yazaki K."/>
            <person name="Yokoyama R."/>
            <person name="Yoshitake Y."/>
            <person name="Yotsui I."/>
            <person name="Zachgo S."/>
            <person name="Schmutz J."/>
        </authorList>
    </citation>
    <scope>NUCLEOTIDE SEQUENCE [LARGE SCALE GENOMIC DNA]</scope>
    <source>
        <strain evidence="6">Tak-1</strain>
    </source>
</reference>
<dbReference type="SUPFAM" id="SSF50978">
    <property type="entry name" value="WD40 repeat-like"/>
    <property type="match status" value="1"/>
</dbReference>
<dbReference type="PANTHER" id="PTHR12442">
    <property type="entry name" value="DYNEIN INTERMEDIATE CHAIN"/>
    <property type="match status" value="1"/>
</dbReference>
<dbReference type="GO" id="GO:0045503">
    <property type="term" value="F:dynein light chain binding"/>
    <property type="evidence" value="ECO:0000318"/>
    <property type="project" value="GO_Central"/>
</dbReference>
<dbReference type="GO" id="GO:0005868">
    <property type="term" value="C:cytoplasmic dynein complex"/>
    <property type="evidence" value="ECO:0000318"/>
    <property type="project" value="GO_Central"/>
</dbReference>
<dbReference type="AlphaFoldDB" id="A0A2R6X6N6"/>
<dbReference type="Gene3D" id="2.130.10.10">
    <property type="entry name" value="YVTN repeat-like/Quinoprotein amine dehydrogenase"/>
    <property type="match status" value="1"/>
</dbReference>
<keyword evidence="4" id="KW-0677">Repeat</keyword>
<organism evidence="5 6">
    <name type="scientific">Marchantia polymorpha</name>
    <name type="common">Common liverwort</name>
    <name type="synonym">Marchantia aquatica</name>
    <dbReference type="NCBI Taxonomy" id="3197"/>
    <lineage>
        <taxon>Eukaryota</taxon>
        <taxon>Viridiplantae</taxon>
        <taxon>Streptophyta</taxon>
        <taxon>Embryophyta</taxon>
        <taxon>Marchantiophyta</taxon>
        <taxon>Marchantiopsida</taxon>
        <taxon>Marchantiidae</taxon>
        <taxon>Marchantiales</taxon>
        <taxon>Marchantiaceae</taxon>
        <taxon>Marchantia</taxon>
    </lineage>
</organism>
<evidence type="ECO:0000313" key="6">
    <source>
        <dbReference type="Proteomes" id="UP000244005"/>
    </source>
</evidence>
<dbReference type="OrthoDB" id="1905383at2759"/>
<protein>
    <recommendedName>
        <fullName evidence="7">WD repeat-containing protein 34</fullName>
    </recommendedName>
</protein>
<keyword evidence="3" id="KW-0853">WD repeat</keyword>
<dbReference type="GO" id="GO:0045504">
    <property type="term" value="F:dynein heavy chain binding"/>
    <property type="evidence" value="ECO:0000318"/>
    <property type="project" value="GO_Central"/>
</dbReference>
<dbReference type="PANTHER" id="PTHR12442:SF26">
    <property type="entry name" value="CYTOPLASMIC DYNEIN 2 INTERMEDIATE CHAIN 2"/>
    <property type="match status" value="1"/>
</dbReference>
<dbReference type="Gramene" id="Mp1g15090.1">
    <property type="protein sequence ID" value="Mp1g15090.1.cds"/>
    <property type="gene ID" value="Mp1g15090"/>
</dbReference>
<dbReference type="InterPro" id="IPR001680">
    <property type="entry name" value="WD40_rpt"/>
</dbReference>
<dbReference type="GO" id="GO:0097014">
    <property type="term" value="C:ciliary plasm"/>
    <property type="evidence" value="ECO:0000318"/>
    <property type="project" value="GO_Central"/>
</dbReference>
<name>A0A2R6X6N6_MARPO</name>